<dbReference type="EMBL" id="JBHSKP010000009">
    <property type="protein sequence ID" value="MFC5153243.1"/>
    <property type="molecule type" value="Genomic_DNA"/>
</dbReference>
<gene>
    <name evidence="2" type="ORF">ACFPRH_16025</name>
</gene>
<evidence type="ECO:0000313" key="3">
    <source>
        <dbReference type="Proteomes" id="UP001596160"/>
    </source>
</evidence>
<reference evidence="3" key="1">
    <citation type="journal article" date="2019" name="Int. J. Syst. Evol. Microbiol.">
        <title>The Global Catalogue of Microorganisms (GCM) 10K type strain sequencing project: providing services to taxonomists for standard genome sequencing and annotation.</title>
        <authorList>
            <consortium name="The Broad Institute Genomics Platform"/>
            <consortium name="The Broad Institute Genome Sequencing Center for Infectious Disease"/>
            <person name="Wu L."/>
            <person name="Ma J."/>
        </authorList>
    </citation>
    <scope>NUCLEOTIDE SEQUENCE [LARGE SCALE GENOMIC DNA]</scope>
    <source>
        <strain evidence="3">PCU 266</strain>
    </source>
</reference>
<dbReference type="Pfam" id="PF19054">
    <property type="entry name" value="DUF5753"/>
    <property type="match status" value="1"/>
</dbReference>
<dbReference type="RefSeq" id="WP_344479730.1">
    <property type="nucleotide sequence ID" value="NZ_BAAASB010000013.1"/>
</dbReference>
<dbReference type="InterPro" id="IPR010982">
    <property type="entry name" value="Lambda_DNA-bd_dom_sf"/>
</dbReference>
<dbReference type="CDD" id="cd00093">
    <property type="entry name" value="HTH_XRE"/>
    <property type="match status" value="1"/>
</dbReference>
<keyword evidence="3" id="KW-1185">Reference proteome</keyword>
<dbReference type="Proteomes" id="UP001596160">
    <property type="component" value="Unassembled WGS sequence"/>
</dbReference>
<dbReference type="Gene3D" id="1.10.260.40">
    <property type="entry name" value="lambda repressor-like DNA-binding domains"/>
    <property type="match status" value="1"/>
</dbReference>
<accession>A0ABW0AHW6</accession>
<dbReference type="InterPro" id="IPR043917">
    <property type="entry name" value="DUF5753"/>
</dbReference>
<protein>
    <submittedName>
        <fullName evidence="2">Helix-turn-helix domain-containing protein</fullName>
    </submittedName>
</protein>
<organism evidence="2 3">
    <name type="scientific">Streptomyces amakusaensis</name>
    <dbReference type="NCBI Taxonomy" id="67271"/>
    <lineage>
        <taxon>Bacteria</taxon>
        <taxon>Bacillati</taxon>
        <taxon>Actinomycetota</taxon>
        <taxon>Actinomycetes</taxon>
        <taxon>Kitasatosporales</taxon>
        <taxon>Streptomycetaceae</taxon>
        <taxon>Streptomyces</taxon>
    </lineage>
</organism>
<dbReference type="SUPFAM" id="SSF47413">
    <property type="entry name" value="lambda repressor-like DNA-binding domains"/>
    <property type="match status" value="1"/>
</dbReference>
<dbReference type="Pfam" id="PF13560">
    <property type="entry name" value="HTH_31"/>
    <property type="match status" value="1"/>
</dbReference>
<evidence type="ECO:0000313" key="2">
    <source>
        <dbReference type="EMBL" id="MFC5153243.1"/>
    </source>
</evidence>
<feature type="domain" description="DUF5753" evidence="1">
    <location>
        <begin position="108"/>
        <end position="272"/>
    </location>
</feature>
<proteinExistence type="predicted"/>
<sequence length="280" mass="31663">MSTEAQAQREALGARLRGFRKDAGYSSGRAFAAATGWQESKVSRIENGRQNAGEDDIRVWCELTHTQDQADDLIATVRHIEELRLEWRRQLQAGAEPRQRKALPVYARTKVFRIWHPTVVWGTLQTAEYAAETFRQVVDYYEIPDDVDAAVAKRMERQRYLYKGDRIFNVLLAEQALSTNFGGPDVMRGQLDRLLAVMSLPHMSLGILPAGAPMHIWPGNSFSMFDSKLVLVETYSAEFSVTQPREIALYAKAFDLLKRSAVYGQQARALIAQALARLDD</sequence>
<comment type="caution">
    <text evidence="2">The sequence shown here is derived from an EMBL/GenBank/DDBJ whole genome shotgun (WGS) entry which is preliminary data.</text>
</comment>
<name>A0ABW0AHW6_9ACTN</name>
<evidence type="ECO:0000259" key="1">
    <source>
        <dbReference type="Pfam" id="PF19054"/>
    </source>
</evidence>
<dbReference type="InterPro" id="IPR001387">
    <property type="entry name" value="Cro/C1-type_HTH"/>
</dbReference>